<evidence type="ECO:0000256" key="11">
    <source>
        <dbReference type="ARBA" id="ARBA00023141"/>
    </source>
</evidence>
<dbReference type="GO" id="GO:0046872">
    <property type="term" value="F:metal ion binding"/>
    <property type="evidence" value="ECO:0007669"/>
    <property type="project" value="UniProtKB-KW"/>
</dbReference>
<comment type="cofactor">
    <cofactor evidence="1 15">
        <name>Mg(2+)</name>
        <dbReference type="ChEBI" id="CHEBI:18420"/>
    </cofactor>
</comment>
<evidence type="ECO:0000256" key="5">
    <source>
        <dbReference type="ARBA" id="ARBA00012266"/>
    </source>
</evidence>
<dbReference type="InterPro" id="IPR006805">
    <property type="entry name" value="Anth_synth_I_N"/>
</dbReference>
<dbReference type="AlphaFoldDB" id="A0A3D8GPQ4"/>
<evidence type="ECO:0000256" key="7">
    <source>
        <dbReference type="ARBA" id="ARBA00022605"/>
    </source>
</evidence>
<keyword evidence="11 15" id="KW-0057">Aromatic amino acid biosynthesis</keyword>
<evidence type="ECO:0000256" key="13">
    <source>
        <dbReference type="ARBA" id="ARBA00025634"/>
    </source>
</evidence>
<keyword evidence="9 15" id="KW-0822">Tryptophan biosynthesis</keyword>
<comment type="similarity">
    <text evidence="3 15">Belongs to the anthranilate synthase component I family.</text>
</comment>
<dbReference type="Pfam" id="PF04715">
    <property type="entry name" value="Anth_synt_I_N"/>
    <property type="match status" value="1"/>
</dbReference>
<dbReference type="EMBL" id="QNQT01000005">
    <property type="protein sequence ID" value="RDU36475.1"/>
    <property type="molecule type" value="Genomic_DNA"/>
</dbReference>
<evidence type="ECO:0000313" key="18">
    <source>
        <dbReference type="EMBL" id="RDU36475.1"/>
    </source>
</evidence>
<evidence type="ECO:0000259" key="16">
    <source>
        <dbReference type="Pfam" id="PF00425"/>
    </source>
</evidence>
<protein>
    <recommendedName>
        <fullName evidence="6 15">Anthranilate synthase component 1</fullName>
        <ecNumber evidence="5 15">4.1.3.27</ecNumber>
    </recommendedName>
</protein>
<gene>
    <name evidence="15 18" type="primary">trpE</name>
    <name evidence="18" type="ORF">DRW41_13170</name>
</gene>
<sequence length="482" mass="52749">MCIGDFFIFIESEKQGVIALSKAAGTAGKVQYIEMQGDTLTPVAIFQKLKGKKKFLLESSLKHTDTGRFSFIGAAPALELISSGAKNRLITSSGEETEIVGCPLKVMEGLIPPIQADVPFPFFGGAAGYAGYDLIRLYEDIGPIHDSGLGMPDCHFMFLEEVIVYDHLEQRIYITGVPLLETTTAESLAARLEKRASELSLTSVCTEPAPFSLGQFSGMMAKKEFMEKVDVVKRHIEEGDIFQGVLSQRLRAEFSGDPFSFYRKLRLDNPSPYMFYFDFGAYTVMGASPESLVKVSGRTVYSNPIAGTRPRGINNQSDIVLSDELRHDEKELAEHKMLVDLGRNDLGKICEFGTIRVSKYLEIEKYRHVMHLVSELEGTLRPEFSSLDALAACLPAGTVSGAPKIRAMQIINELEGTKRGLYSGAIGYLSAGGDLDFALAIRTMAIKDGAAFIQAGAGIVHDSIAELEYEETINKLKAFLGG</sequence>
<feature type="domain" description="Chorismate-utilising enzyme C-terminal" evidence="16">
    <location>
        <begin position="222"/>
        <end position="475"/>
    </location>
</feature>
<evidence type="ECO:0000256" key="9">
    <source>
        <dbReference type="ARBA" id="ARBA00022822"/>
    </source>
</evidence>
<evidence type="ECO:0000256" key="3">
    <source>
        <dbReference type="ARBA" id="ARBA00009562"/>
    </source>
</evidence>
<reference evidence="18 19" key="1">
    <citation type="submission" date="2018-07" db="EMBL/GenBank/DDBJ databases">
        <title>Bacillus sp. YLB-04 draft genome sequence.</title>
        <authorList>
            <person name="Yu L."/>
            <person name="Tang X."/>
        </authorList>
    </citation>
    <scope>NUCLEOTIDE SEQUENCE [LARGE SCALE GENOMIC DNA]</scope>
    <source>
        <strain evidence="18 19">YLB-04</strain>
    </source>
</reference>
<evidence type="ECO:0000256" key="12">
    <source>
        <dbReference type="ARBA" id="ARBA00023239"/>
    </source>
</evidence>
<evidence type="ECO:0000256" key="15">
    <source>
        <dbReference type="RuleBase" id="RU364045"/>
    </source>
</evidence>
<evidence type="ECO:0000313" key="19">
    <source>
        <dbReference type="Proteomes" id="UP000257144"/>
    </source>
</evidence>
<dbReference type="Pfam" id="PF00425">
    <property type="entry name" value="Chorismate_bind"/>
    <property type="match status" value="1"/>
</dbReference>
<evidence type="ECO:0000256" key="14">
    <source>
        <dbReference type="ARBA" id="ARBA00047683"/>
    </source>
</evidence>
<keyword evidence="10 15" id="KW-0460">Magnesium</keyword>
<dbReference type="OrthoDB" id="9803598at2"/>
<accession>A0A3D8GPQ4</accession>
<evidence type="ECO:0000256" key="2">
    <source>
        <dbReference type="ARBA" id="ARBA00004873"/>
    </source>
</evidence>
<dbReference type="Proteomes" id="UP000257144">
    <property type="component" value="Unassembled WGS sequence"/>
</dbReference>
<dbReference type="PANTHER" id="PTHR11236">
    <property type="entry name" value="AMINOBENZOATE/ANTHRANILATE SYNTHASE"/>
    <property type="match status" value="1"/>
</dbReference>
<dbReference type="InterPro" id="IPR019999">
    <property type="entry name" value="Anth_synth_I-like"/>
</dbReference>
<evidence type="ECO:0000256" key="8">
    <source>
        <dbReference type="ARBA" id="ARBA00022723"/>
    </source>
</evidence>
<dbReference type="PRINTS" id="PR00095">
    <property type="entry name" value="ANTSNTHASEI"/>
</dbReference>
<proteinExistence type="inferred from homology"/>
<comment type="subunit">
    <text evidence="4 15">Heterotetramer consisting of two non-identical subunits: a beta subunit (TrpG) and a large alpha subunit (TrpE).</text>
</comment>
<evidence type="ECO:0000256" key="4">
    <source>
        <dbReference type="ARBA" id="ARBA00011575"/>
    </source>
</evidence>
<feature type="domain" description="Anthranilate synthase component I N-terminal" evidence="17">
    <location>
        <begin position="38"/>
        <end position="174"/>
    </location>
</feature>
<name>A0A3D8GPQ4_9BACI</name>
<keyword evidence="8 15" id="KW-0479">Metal-binding</keyword>
<dbReference type="InterPro" id="IPR005801">
    <property type="entry name" value="ADC_synthase"/>
</dbReference>
<dbReference type="NCBIfam" id="TIGR00564">
    <property type="entry name" value="trpE_most"/>
    <property type="match status" value="1"/>
</dbReference>
<evidence type="ECO:0000256" key="6">
    <source>
        <dbReference type="ARBA" id="ARBA00020653"/>
    </source>
</evidence>
<organism evidence="18 19">
    <name type="scientific">Neobacillus piezotolerans</name>
    <dbReference type="NCBI Taxonomy" id="2259171"/>
    <lineage>
        <taxon>Bacteria</taxon>
        <taxon>Bacillati</taxon>
        <taxon>Bacillota</taxon>
        <taxon>Bacilli</taxon>
        <taxon>Bacillales</taxon>
        <taxon>Bacillaceae</taxon>
        <taxon>Neobacillus</taxon>
    </lineage>
</organism>
<keyword evidence="19" id="KW-1185">Reference proteome</keyword>
<comment type="caution">
    <text evidence="18">The sequence shown here is derived from an EMBL/GenBank/DDBJ whole genome shotgun (WGS) entry which is preliminary data.</text>
</comment>
<dbReference type="InterPro" id="IPR005256">
    <property type="entry name" value="Anth_synth_I_PabB"/>
</dbReference>
<evidence type="ECO:0000256" key="1">
    <source>
        <dbReference type="ARBA" id="ARBA00001946"/>
    </source>
</evidence>
<dbReference type="PANTHER" id="PTHR11236:SF48">
    <property type="entry name" value="ISOCHORISMATE SYNTHASE MENF"/>
    <property type="match status" value="1"/>
</dbReference>
<dbReference type="UniPathway" id="UPA00035">
    <property type="reaction ID" value="UER00040"/>
</dbReference>
<comment type="pathway">
    <text evidence="2 15">Amino-acid biosynthesis; L-tryptophan biosynthesis; L-tryptophan from chorismate: step 1/5.</text>
</comment>
<dbReference type="SUPFAM" id="SSF56322">
    <property type="entry name" value="ADC synthase"/>
    <property type="match status" value="1"/>
</dbReference>
<dbReference type="EC" id="4.1.3.27" evidence="5 15"/>
<dbReference type="InterPro" id="IPR015890">
    <property type="entry name" value="Chorismate_C"/>
</dbReference>
<dbReference type="GO" id="GO:0000162">
    <property type="term" value="P:L-tryptophan biosynthetic process"/>
    <property type="evidence" value="ECO:0007669"/>
    <property type="project" value="UniProtKB-UniPathway"/>
</dbReference>
<dbReference type="GO" id="GO:0004049">
    <property type="term" value="F:anthranilate synthase activity"/>
    <property type="evidence" value="ECO:0007669"/>
    <property type="project" value="UniProtKB-EC"/>
</dbReference>
<evidence type="ECO:0000259" key="17">
    <source>
        <dbReference type="Pfam" id="PF04715"/>
    </source>
</evidence>
<keyword evidence="12 15" id="KW-0456">Lyase</keyword>
<comment type="catalytic activity">
    <reaction evidence="14 15">
        <text>chorismate + L-glutamine = anthranilate + pyruvate + L-glutamate + H(+)</text>
        <dbReference type="Rhea" id="RHEA:21732"/>
        <dbReference type="ChEBI" id="CHEBI:15361"/>
        <dbReference type="ChEBI" id="CHEBI:15378"/>
        <dbReference type="ChEBI" id="CHEBI:16567"/>
        <dbReference type="ChEBI" id="CHEBI:29748"/>
        <dbReference type="ChEBI" id="CHEBI:29985"/>
        <dbReference type="ChEBI" id="CHEBI:58359"/>
        <dbReference type="EC" id="4.1.3.27"/>
    </reaction>
</comment>
<comment type="function">
    <text evidence="13 15">Part of a heterotetrameric complex that catalyzes the two-step biosynthesis of anthranilate, an intermediate in the biosynthesis of L-tryptophan. In the first step, the glutamine-binding beta subunit (TrpG) of anthranilate synthase (AS) provides the glutamine amidotransferase activity which generates ammonia as a substrate that, along with chorismate, is used in the second step, catalyzed by the large alpha subunit of AS (TrpE) to produce anthranilate. In the absence of TrpG, TrpE can synthesize anthranilate directly from chorismate and high concentrations of ammonia.</text>
</comment>
<keyword evidence="7 15" id="KW-0028">Amino-acid biosynthesis</keyword>
<dbReference type="Gene3D" id="3.60.120.10">
    <property type="entry name" value="Anthranilate synthase"/>
    <property type="match status" value="1"/>
</dbReference>
<evidence type="ECO:0000256" key="10">
    <source>
        <dbReference type="ARBA" id="ARBA00022842"/>
    </source>
</evidence>